<reference evidence="2" key="1">
    <citation type="submission" date="2022-11" db="UniProtKB">
        <authorList>
            <consortium name="WormBaseParasite"/>
        </authorList>
    </citation>
    <scope>IDENTIFICATION</scope>
</reference>
<organism evidence="1 2">
    <name type="scientific">Romanomermis culicivorax</name>
    <name type="common">Nematode worm</name>
    <dbReference type="NCBI Taxonomy" id="13658"/>
    <lineage>
        <taxon>Eukaryota</taxon>
        <taxon>Metazoa</taxon>
        <taxon>Ecdysozoa</taxon>
        <taxon>Nematoda</taxon>
        <taxon>Enoplea</taxon>
        <taxon>Dorylaimia</taxon>
        <taxon>Mermithida</taxon>
        <taxon>Mermithoidea</taxon>
        <taxon>Mermithidae</taxon>
        <taxon>Romanomermis</taxon>
    </lineage>
</organism>
<accession>A0A915I0K0</accession>
<proteinExistence type="predicted"/>
<evidence type="ECO:0000313" key="1">
    <source>
        <dbReference type="Proteomes" id="UP000887565"/>
    </source>
</evidence>
<dbReference type="WBParaSite" id="nRc.2.0.1.t07348-RA">
    <property type="protein sequence ID" value="nRc.2.0.1.t07348-RA"/>
    <property type="gene ID" value="nRc.2.0.1.g07348"/>
</dbReference>
<sequence length="68" mass="7843">MIHIDTYGTVNKVFIDVIKPLVHLYRTSTCSNRRQPTKWKNLYAKSTIDATNNVNNDWAIKDAAVHQL</sequence>
<keyword evidence="1" id="KW-1185">Reference proteome</keyword>
<name>A0A915I0K0_ROMCU</name>
<dbReference type="Proteomes" id="UP000887565">
    <property type="component" value="Unplaced"/>
</dbReference>
<dbReference type="AlphaFoldDB" id="A0A915I0K0"/>
<evidence type="ECO:0000313" key="2">
    <source>
        <dbReference type="WBParaSite" id="nRc.2.0.1.t07348-RA"/>
    </source>
</evidence>
<protein>
    <submittedName>
        <fullName evidence="2">Uncharacterized protein</fullName>
    </submittedName>
</protein>